<evidence type="ECO:0000256" key="2">
    <source>
        <dbReference type="ARBA" id="ARBA00022525"/>
    </source>
</evidence>
<dbReference type="InterPro" id="IPR003614">
    <property type="entry name" value="Knottins"/>
</dbReference>
<name>A0A6M9YZD2_PANGI</name>
<dbReference type="PROSITE" id="PS00940">
    <property type="entry name" value="GAMMA_THIONIN"/>
    <property type="match status" value="1"/>
</dbReference>
<reference evidence="7" key="1">
    <citation type="submission" date="2019-12" db="EMBL/GenBank/DDBJ databases">
        <title>Overexpression of Ginseng Defensin Enhances Resistance to Fungal Attack in Transgenic Arabidopsis thaliana.</title>
        <authorList>
            <person name="Zhao Y."/>
            <person name="Sun T."/>
            <person name="Wang S."/>
            <person name="Zhang Y."/>
            <person name="Wang Q."/>
        </authorList>
    </citation>
    <scope>NUCLEOTIDE SEQUENCE</scope>
</reference>
<organism evidence="7">
    <name type="scientific">Panax ginseng</name>
    <name type="common">Korean ginseng</name>
    <dbReference type="NCBI Taxonomy" id="4054"/>
    <lineage>
        <taxon>Eukaryota</taxon>
        <taxon>Viridiplantae</taxon>
        <taxon>Streptophyta</taxon>
        <taxon>Embryophyta</taxon>
        <taxon>Tracheophyta</taxon>
        <taxon>Spermatophyta</taxon>
        <taxon>Magnoliopsida</taxon>
        <taxon>eudicotyledons</taxon>
        <taxon>Gunneridae</taxon>
        <taxon>Pentapetalae</taxon>
        <taxon>asterids</taxon>
        <taxon>campanulids</taxon>
        <taxon>Apiales</taxon>
        <taxon>Araliaceae</taxon>
        <taxon>Panax</taxon>
    </lineage>
</organism>
<dbReference type="AlphaFoldDB" id="A0A6M9YZD2"/>
<evidence type="ECO:0000259" key="6">
    <source>
        <dbReference type="SMART" id="SM00505"/>
    </source>
</evidence>
<dbReference type="PANTHER" id="PTHR33147">
    <property type="entry name" value="DEFENSIN-LIKE PROTEIN 1"/>
    <property type="match status" value="1"/>
</dbReference>
<dbReference type="Pfam" id="PF00304">
    <property type="entry name" value="Gamma-thionin"/>
    <property type="match status" value="1"/>
</dbReference>
<keyword evidence="3 5" id="KW-0732">Signal</keyword>
<evidence type="ECO:0000256" key="1">
    <source>
        <dbReference type="ARBA" id="ARBA00004613"/>
    </source>
</evidence>
<feature type="signal peptide" evidence="5">
    <location>
        <begin position="1"/>
        <end position="25"/>
    </location>
</feature>
<evidence type="ECO:0000256" key="3">
    <source>
        <dbReference type="ARBA" id="ARBA00022729"/>
    </source>
</evidence>
<dbReference type="EMBL" id="MN832788">
    <property type="protein sequence ID" value="QKN84104.1"/>
    <property type="molecule type" value="mRNA"/>
</dbReference>
<dbReference type="GO" id="GO:0005576">
    <property type="term" value="C:extracellular region"/>
    <property type="evidence" value="ECO:0007669"/>
    <property type="project" value="UniProtKB-SubCell"/>
</dbReference>
<comment type="subcellular location">
    <subcellularLocation>
        <location evidence="1">Secreted</location>
    </subcellularLocation>
</comment>
<dbReference type="Gene3D" id="3.30.30.10">
    <property type="entry name" value="Knottin, scorpion toxin-like"/>
    <property type="match status" value="1"/>
</dbReference>
<dbReference type="SUPFAM" id="SSF57095">
    <property type="entry name" value="Scorpion toxin-like"/>
    <property type="match status" value="1"/>
</dbReference>
<evidence type="ECO:0000256" key="4">
    <source>
        <dbReference type="ARBA" id="ARBA00023157"/>
    </source>
</evidence>
<dbReference type="GO" id="GO:0006952">
    <property type="term" value="P:defense response"/>
    <property type="evidence" value="ECO:0007669"/>
    <property type="project" value="InterPro"/>
</dbReference>
<protein>
    <submittedName>
        <fullName evidence="7">Defensin-like protein 1</fullName>
    </submittedName>
</protein>
<evidence type="ECO:0000313" key="7">
    <source>
        <dbReference type="EMBL" id="QKN84104.1"/>
    </source>
</evidence>
<accession>A0A6M9YZD2</accession>
<proteinExistence type="evidence at transcript level"/>
<keyword evidence="4" id="KW-1015">Disulfide bond</keyword>
<evidence type="ECO:0000256" key="5">
    <source>
        <dbReference type="SAM" id="SignalP"/>
    </source>
</evidence>
<dbReference type="InterPro" id="IPR008176">
    <property type="entry name" value="Defensin_plant"/>
</dbReference>
<feature type="domain" description="Knottins-like" evidence="6">
    <location>
        <begin position="33"/>
        <end position="80"/>
    </location>
</feature>
<dbReference type="SMART" id="SM00505">
    <property type="entry name" value="Knot1"/>
    <property type="match status" value="1"/>
</dbReference>
<feature type="chain" id="PRO_5026920713" evidence="5">
    <location>
        <begin position="26"/>
        <end position="80"/>
    </location>
</feature>
<keyword evidence="2" id="KW-0964">Secreted</keyword>
<sequence>MAIKFSPTTFITVSLIFFLLANTEGIIGVEGKLCEKASLTWSGKCGNTQNCDKQCQNWESAKHGACHKRPTWKCFCYSDC</sequence>
<dbReference type="InterPro" id="IPR036574">
    <property type="entry name" value="Scorpion_toxin-like_sf"/>
</dbReference>
<dbReference type="SMR" id="A0A6M9YZD2"/>
<dbReference type="PANTHER" id="PTHR33147:SF46">
    <property type="entry name" value="DEFENSIN-LIKE PROTEIN 19"/>
    <property type="match status" value="1"/>
</dbReference>